<keyword evidence="3" id="KW-1185">Reference proteome</keyword>
<comment type="caution">
    <text evidence="2">The sequence shown here is derived from an EMBL/GenBank/DDBJ whole genome shotgun (WGS) entry which is preliminary data.</text>
</comment>
<dbReference type="Pfam" id="PF00534">
    <property type="entry name" value="Glycos_transf_1"/>
    <property type="match status" value="1"/>
</dbReference>
<accession>A0A563DGS8</accession>
<dbReference type="InterPro" id="IPR001296">
    <property type="entry name" value="Glyco_trans_1"/>
</dbReference>
<organism evidence="2 3">
    <name type="scientific">Apibacter muscae</name>
    <dbReference type="NCBI Taxonomy" id="2509004"/>
    <lineage>
        <taxon>Bacteria</taxon>
        <taxon>Pseudomonadati</taxon>
        <taxon>Bacteroidota</taxon>
        <taxon>Flavobacteriia</taxon>
        <taxon>Flavobacteriales</taxon>
        <taxon>Weeksellaceae</taxon>
        <taxon>Apibacter</taxon>
    </lineage>
</organism>
<sequence length="382" mass="44434">MKKKKILIRIGSLRHGGAEKVLVTFLKNIPEKKYEIDLLLNLKSGKYLPEVPNWINIYHLHEGEMITTNKPWEIPVKVYRRSKEEILKIFPNLLYKYILKKKDYDVEIIANHTLLEEVLKSPVKESKKIVWVHSDLFNIPKYSKDKLNKFFKADQILAISDNIKNGFDNLACSKEEKDKIIKIYNPIDSNEILQKADDKKDLDFKFGQEKIFVAIGTVYPAKGFDRLINVHIKLLNEGLKHKICIVGDGYDFNNLNNFVKLHKLEDTIHMIGYRNNPYPYLKKSDFFILSSRYEGYPTVLFEALALKKPIIATDVSGVREMLQEGELGKIVENSEEGIYEGMKEFLSDIKVPDTYIQKLEKEDLPFTLENSVKKMMDVIDKN</sequence>
<dbReference type="SUPFAM" id="SSF53756">
    <property type="entry name" value="UDP-Glycosyltransferase/glycogen phosphorylase"/>
    <property type="match status" value="1"/>
</dbReference>
<dbReference type="Proteomes" id="UP000319499">
    <property type="component" value="Unassembled WGS sequence"/>
</dbReference>
<gene>
    <name evidence="2" type="ORF">ETU09_03435</name>
</gene>
<keyword evidence="2" id="KW-0808">Transferase</keyword>
<dbReference type="CDD" id="cd03811">
    <property type="entry name" value="GT4_GT28_WabH-like"/>
    <property type="match status" value="1"/>
</dbReference>
<dbReference type="AlphaFoldDB" id="A0A563DGS8"/>
<name>A0A563DGS8_9FLAO</name>
<reference evidence="2 3" key="1">
    <citation type="submission" date="2019-02" db="EMBL/GenBank/DDBJ databases">
        <title>Apibacter muscae sp. nov.: a novel member of the house fly microbiota.</title>
        <authorList>
            <person name="Park R."/>
        </authorList>
    </citation>
    <scope>NUCLEOTIDE SEQUENCE [LARGE SCALE GENOMIC DNA]</scope>
    <source>
        <strain evidence="2 3">AL1</strain>
    </source>
</reference>
<dbReference type="EMBL" id="SELH01000015">
    <property type="protein sequence ID" value="TWP29337.1"/>
    <property type="molecule type" value="Genomic_DNA"/>
</dbReference>
<feature type="domain" description="Glycosyl transferase family 1" evidence="1">
    <location>
        <begin position="205"/>
        <end position="357"/>
    </location>
</feature>
<proteinExistence type="predicted"/>
<evidence type="ECO:0000313" key="3">
    <source>
        <dbReference type="Proteomes" id="UP000319499"/>
    </source>
</evidence>
<dbReference type="Gene3D" id="3.40.50.2000">
    <property type="entry name" value="Glycogen Phosphorylase B"/>
    <property type="match status" value="2"/>
</dbReference>
<protein>
    <submittedName>
        <fullName evidence="2">Glycosyltransferase</fullName>
    </submittedName>
</protein>
<dbReference type="GO" id="GO:0016757">
    <property type="term" value="F:glycosyltransferase activity"/>
    <property type="evidence" value="ECO:0007669"/>
    <property type="project" value="InterPro"/>
</dbReference>
<dbReference type="OrthoDB" id="791981at2"/>
<evidence type="ECO:0000259" key="1">
    <source>
        <dbReference type="Pfam" id="PF00534"/>
    </source>
</evidence>
<evidence type="ECO:0000313" key="2">
    <source>
        <dbReference type="EMBL" id="TWP29337.1"/>
    </source>
</evidence>
<dbReference type="PANTHER" id="PTHR12526:SF630">
    <property type="entry name" value="GLYCOSYLTRANSFERASE"/>
    <property type="match status" value="1"/>
</dbReference>
<dbReference type="PANTHER" id="PTHR12526">
    <property type="entry name" value="GLYCOSYLTRANSFERASE"/>
    <property type="match status" value="1"/>
</dbReference>